<evidence type="ECO:0000259" key="1">
    <source>
        <dbReference type="Pfam" id="PF09861"/>
    </source>
</evidence>
<evidence type="ECO:0000259" key="2">
    <source>
        <dbReference type="Pfam" id="PF21113"/>
    </source>
</evidence>
<dbReference type="PANTHER" id="PTHR33171">
    <property type="entry name" value="LAR_N DOMAIN-CONTAINING PROTEIN"/>
    <property type="match status" value="1"/>
</dbReference>
<dbReference type="InterPro" id="IPR018657">
    <property type="entry name" value="LarA-like_N"/>
</dbReference>
<proteinExistence type="predicted"/>
<gene>
    <name evidence="3" type="ORF">C8C77_11052</name>
</gene>
<reference evidence="3 4" key="1">
    <citation type="submission" date="2019-03" db="EMBL/GenBank/DDBJ databases">
        <title>Subsurface microbial communities from deep shales in Ohio and West Virginia, USA.</title>
        <authorList>
            <person name="Wrighton K."/>
        </authorList>
    </citation>
    <scope>NUCLEOTIDE SEQUENCE [LARGE SCALE GENOMIC DNA]</scope>
    <source>
        <strain evidence="3 4">MSL9.2</strain>
    </source>
</reference>
<dbReference type="GO" id="GO:0050043">
    <property type="term" value="F:lactate racemase activity"/>
    <property type="evidence" value="ECO:0007669"/>
    <property type="project" value="InterPro"/>
</dbReference>
<dbReference type="Gene3D" id="3.40.50.11440">
    <property type="match status" value="1"/>
</dbReference>
<accession>A0A4R7Z2K0</accession>
<dbReference type="Proteomes" id="UP000294697">
    <property type="component" value="Unassembled WGS sequence"/>
</dbReference>
<dbReference type="Pfam" id="PF21113">
    <property type="entry name" value="LarA_C"/>
    <property type="match status" value="1"/>
</dbReference>
<sequence>MEPGTWKIIPEKIKKLACKMELFSKYPVPFKKEVNFKMKQIKFPFGRKELELKVEAERLQGVLVSLAHQFEAEKSETEIVKEAVANPIGSQRLSELARGKKEIVIISSDHTRPVPSQITMPVLLEEIRKTAPEAEITILVATGFHRASTDEELRNKYGDQIVDSVNIEMHDSRDESQMVNLGQLPSGGDMILNKTAVEADLLVAEGFIEPHFFAGFSGGRKSVLPGVASKTTVLANHCAEFIDSDNARTGNLEGNPMHQDMLYAAEAAGLAFILNVVIDAEKKVINAFAGHREKAHLKGTEFVDSLAGVNAKLAEIVITSNGGYPLDQNIYQSVKGMTAAEATCKEGGVIIIAAECSDGHGGEEFYRTFKETETVQEIMDQILARGRKETVPDQWETQILARIMIKFKVIMITDPEKRNIVEEMGMDWAADLNQAVEKAESLVESKKPSITAIPDGVSVIVRS</sequence>
<dbReference type="EMBL" id="SODA01000010">
    <property type="protein sequence ID" value="TDW04354.1"/>
    <property type="molecule type" value="Genomic_DNA"/>
</dbReference>
<dbReference type="NCBIfam" id="NF033504">
    <property type="entry name" value="Ni_dep_LarA"/>
    <property type="match status" value="1"/>
</dbReference>
<feature type="domain" description="Lactate racemase C-terminal" evidence="2">
    <location>
        <begin position="309"/>
        <end position="461"/>
    </location>
</feature>
<protein>
    <submittedName>
        <fullName evidence="3">Nickel-dependent lactate racemase</fullName>
    </submittedName>
</protein>
<dbReference type="InterPro" id="IPR043166">
    <property type="entry name" value="LarA-like_C"/>
</dbReference>
<dbReference type="InterPro" id="IPR047926">
    <property type="entry name" value="Ni_dep_LarA"/>
</dbReference>
<feature type="domain" description="LarA-like N-terminal" evidence="1">
    <location>
        <begin position="45"/>
        <end position="250"/>
    </location>
</feature>
<dbReference type="InterPro" id="IPR048520">
    <property type="entry name" value="LarA_C"/>
</dbReference>
<dbReference type="InterPro" id="IPR048068">
    <property type="entry name" value="LarA-like"/>
</dbReference>
<dbReference type="Gene3D" id="3.90.226.30">
    <property type="match status" value="1"/>
</dbReference>
<dbReference type="PANTHER" id="PTHR33171:SF17">
    <property type="entry name" value="LARA-LIKE N-TERMINAL DOMAIN-CONTAINING PROTEIN"/>
    <property type="match status" value="1"/>
</dbReference>
<organism evidence="3 4">
    <name type="scientific">Halanaerobium saccharolyticum</name>
    <dbReference type="NCBI Taxonomy" id="43595"/>
    <lineage>
        <taxon>Bacteria</taxon>
        <taxon>Bacillati</taxon>
        <taxon>Bacillota</taxon>
        <taxon>Clostridia</taxon>
        <taxon>Halanaerobiales</taxon>
        <taxon>Halanaerobiaceae</taxon>
        <taxon>Halanaerobium</taxon>
    </lineage>
</organism>
<dbReference type="Pfam" id="PF09861">
    <property type="entry name" value="Lar_N"/>
    <property type="match status" value="1"/>
</dbReference>
<dbReference type="AlphaFoldDB" id="A0A4R7Z2K0"/>
<comment type="caution">
    <text evidence="3">The sequence shown here is derived from an EMBL/GenBank/DDBJ whole genome shotgun (WGS) entry which is preliminary data.</text>
</comment>
<evidence type="ECO:0000313" key="4">
    <source>
        <dbReference type="Proteomes" id="UP000294697"/>
    </source>
</evidence>
<evidence type="ECO:0000313" key="3">
    <source>
        <dbReference type="EMBL" id="TDW04354.1"/>
    </source>
</evidence>
<name>A0A4R7Z2K0_9FIRM</name>